<dbReference type="PROSITE" id="PS00138">
    <property type="entry name" value="SUBTILASE_SER"/>
    <property type="match status" value="1"/>
</dbReference>
<dbReference type="Gene3D" id="3.40.50.200">
    <property type="entry name" value="Peptidase S8/S53 domain"/>
    <property type="match status" value="1"/>
</dbReference>
<dbReference type="InterPro" id="IPR023827">
    <property type="entry name" value="Peptidase_S8_Asp-AS"/>
</dbReference>
<dbReference type="InterPro" id="IPR015500">
    <property type="entry name" value="Peptidase_S8_subtilisin-rel"/>
</dbReference>
<dbReference type="RefSeq" id="WP_176112093.1">
    <property type="nucleotide sequence ID" value="NZ_JAALDK010000003.1"/>
</dbReference>
<dbReference type="InterPro" id="IPR000209">
    <property type="entry name" value="Peptidase_S8/S53_dom"/>
</dbReference>
<comment type="caution">
    <text evidence="8">The sequence shown here is derived from an EMBL/GenBank/DDBJ whole genome shotgun (WGS) entry which is preliminary data.</text>
</comment>
<evidence type="ECO:0000256" key="4">
    <source>
        <dbReference type="ARBA" id="ARBA00022825"/>
    </source>
</evidence>
<reference evidence="8 9" key="1">
    <citation type="submission" date="2020-02" db="EMBL/GenBank/DDBJ databases">
        <title>Paraburkholderia simonii sp. nov. and Paraburkholderia youngii sp. nov. Brazilian and Mexican Mimosa-associated rhizobia.</title>
        <authorList>
            <person name="Mavima L."/>
            <person name="Beukes C.W."/>
            <person name="Chan W.Y."/>
            <person name="Palmer M."/>
            <person name="De Meyer S.E."/>
            <person name="James E.K."/>
            <person name="Venter S.N."/>
            <person name="Steenkamp E.T."/>
        </authorList>
    </citation>
    <scope>NUCLEOTIDE SEQUENCE [LARGE SCALE GENOMIC DNA]</scope>
    <source>
        <strain evidence="8 9">JPY169</strain>
    </source>
</reference>
<evidence type="ECO:0000313" key="9">
    <source>
        <dbReference type="Proteomes" id="UP000594380"/>
    </source>
</evidence>
<name>A0A7Y6K8X1_9BURK</name>
<comment type="similarity">
    <text evidence="1 5 6">Belongs to the peptidase S8 family.</text>
</comment>
<dbReference type="AlphaFoldDB" id="A0A7Y6K8X1"/>
<dbReference type="Proteomes" id="UP000594380">
    <property type="component" value="Unassembled WGS sequence"/>
</dbReference>
<dbReference type="InterPro" id="IPR036852">
    <property type="entry name" value="Peptidase_S8/S53_dom_sf"/>
</dbReference>
<dbReference type="SUPFAM" id="SSF52743">
    <property type="entry name" value="Subtilisin-like"/>
    <property type="match status" value="1"/>
</dbReference>
<dbReference type="GeneID" id="301106362"/>
<dbReference type="InterPro" id="IPR050131">
    <property type="entry name" value="Peptidase_S8_subtilisin-like"/>
</dbReference>
<feature type="active site" description="Charge relay system" evidence="5">
    <location>
        <position position="180"/>
    </location>
</feature>
<evidence type="ECO:0000259" key="7">
    <source>
        <dbReference type="Pfam" id="PF00082"/>
    </source>
</evidence>
<keyword evidence="4 5" id="KW-0720">Serine protease</keyword>
<keyword evidence="3 5" id="KW-0378">Hydrolase</keyword>
<feature type="active site" description="Charge relay system" evidence="5">
    <location>
        <position position="383"/>
    </location>
</feature>
<evidence type="ECO:0000256" key="3">
    <source>
        <dbReference type="ARBA" id="ARBA00022801"/>
    </source>
</evidence>
<gene>
    <name evidence="8" type="ORF">G5S42_39105</name>
</gene>
<evidence type="ECO:0000256" key="1">
    <source>
        <dbReference type="ARBA" id="ARBA00011073"/>
    </source>
</evidence>
<feature type="domain" description="Peptidase S8/S53" evidence="7">
    <location>
        <begin position="171"/>
        <end position="428"/>
    </location>
</feature>
<evidence type="ECO:0000256" key="6">
    <source>
        <dbReference type="RuleBase" id="RU003355"/>
    </source>
</evidence>
<dbReference type="GO" id="GO:0004252">
    <property type="term" value="F:serine-type endopeptidase activity"/>
    <property type="evidence" value="ECO:0007669"/>
    <property type="project" value="UniProtKB-UniRule"/>
</dbReference>
<dbReference type="PANTHER" id="PTHR43806:SF11">
    <property type="entry name" value="CEREVISIN-RELATED"/>
    <property type="match status" value="1"/>
</dbReference>
<dbReference type="PROSITE" id="PS51892">
    <property type="entry name" value="SUBTILASE"/>
    <property type="match status" value="1"/>
</dbReference>
<dbReference type="GO" id="GO:0006508">
    <property type="term" value="P:proteolysis"/>
    <property type="evidence" value="ECO:0007669"/>
    <property type="project" value="UniProtKB-KW"/>
</dbReference>
<feature type="active site" description="Charge relay system" evidence="5">
    <location>
        <position position="213"/>
    </location>
</feature>
<evidence type="ECO:0000313" key="8">
    <source>
        <dbReference type="EMBL" id="NUY05565.1"/>
    </source>
</evidence>
<dbReference type="InterPro" id="IPR023828">
    <property type="entry name" value="Peptidase_S8_Ser-AS"/>
</dbReference>
<dbReference type="PANTHER" id="PTHR43806">
    <property type="entry name" value="PEPTIDASE S8"/>
    <property type="match status" value="1"/>
</dbReference>
<evidence type="ECO:0000256" key="2">
    <source>
        <dbReference type="ARBA" id="ARBA00022670"/>
    </source>
</evidence>
<protein>
    <submittedName>
        <fullName evidence="8">S8 family serine peptidase</fullName>
    </submittedName>
</protein>
<evidence type="ECO:0000256" key="5">
    <source>
        <dbReference type="PROSITE-ProRule" id="PRU01240"/>
    </source>
</evidence>
<accession>A0A7Y6K8X1</accession>
<proteinExistence type="inferred from homology"/>
<keyword evidence="2 5" id="KW-0645">Protease</keyword>
<dbReference type="PROSITE" id="PS00136">
    <property type="entry name" value="SUBTILASE_ASP"/>
    <property type="match status" value="1"/>
</dbReference>
<dbReference type="EMBL" id="JAALDK010000003">
    <property type="protein sequence ID" value="NUY05565.1"/>
    <property type="molecule type" value="Genomic_DNA"/>
</dbReference>
<dbReference type="PRINTS" id="PR00723">
    <property type="entry name" value="SUBTILISIN"/>
</dbReference>
<sequence>MNSEVNQNVTPETTGRFIVTFREGAHKDALSVLADSTGVAESKMLKSDDFGASGLDVERVPADGGAVLDTLGIAVVNIDPSAAGSLAMTAGEDSAILAVEPEGVMYALGEPSPMSLDYLRGFRDAAQSLYASASEGPAGEDLLDVEAAFVDTATLTWGLQATKVATSRYSGQGINVAVLDTGFFLTHPDFVGRQIEPTSFIAGVGSANDGHGHGTHCIGTACGPLHPALGPRYGIAHKATIFVGKVLTDQGRGVDGDVLAGIDWAVRNKCHVISMSLGANVATTSVAYETAGQRALDAGCMIVAAAGNNAQRSAGQFSFVSRPANSRSFMAVGALDSGLRIADFSARDTVRQPGTAVDIAGPGVAVYSSWSMPTRYRTISGTSMATPHVAGIAALWAQASGARGAALWQRLIANTRGLSLPTSDVGWGLTQAP</sequence>
<organism evidence="8 9">
    <name type="scientific">Paraburkholderia youngii</name>
    <dbReference type="NCBI Taxonomy" id="2782701"/>
    <lineage>
        <taxon>Bacteria</taxon>
        <taxon>Pseudomonadati</taxon>
        <taxon>Pseudomonadota</taxon>
        <taxon>Betaproteobacteria</taxon>
        <taxon>Burkholderiales</taxon>
        <taxon>Burkholderiaceae</taxon>
        <taxon>Paraburkholderia</taxon>
    </lineage>
</organism>
<dbReference type="Pfam" id="PF00082">
    <property type="entry name" value="Peptidase_S8"/>
    <property type="match status" value="1"/>
</dbReference>